<dbReference type="RefSeq" id="WP_145224701.1">
    <property type="nucleotide sequence ID" value="NZ_CP036343.1"/>
</dbReference>
<proteinExistence type="predicted"/>
<reference evidence="2 3" key="1">
    <citation type="submission" date="2019-02" db="EMBL/GenBank/DDBJ databases">
        <title>Deep-cultivation of Planctomycetes and their phenomic and genomic characterization uncovers novel biology.</title>
        <authorList>
            <person name="Wiegand S."/>
            <person name="Jogler M."/>
            <person name="Boedeker C."/>
            <person name="Pinto D."/>
            <person name="Vollmers J."/>
            <person name="Rivas-Marin E."/>
            <person name="Kohn T."/>
            <person name="Peeters S.H."/>
            <person name="Heuer A."/>
            <person name="Rast P."/>
            <person name="Oberbeckmann S."/>
            <person name="Bunk B."/>
            <person name="Jeske O."/>
            <person name="Meyerdierks A."/>
            <person name="Storesund J.E."/>
            <person name="Kallscheuer N."/>
            <person name="Luecker S."/>
            <person name="Lage O.M."/>
            <person name="Pohl T."/>
            <person name="Merkel B.J."/>
            <person name="Hornburger P."/>
            <person name="Mueller R.-W."/>
            <person name="Bruemmer F."/>
            <person name="Labrenz M."/>
            <person name="Spormann A.M."/>
            <person name="Op den Camp H."/>
            <person name="Overmann J."/>
            <person name="Amann R."/>
            <person name="Jetten M.S.M."/>
            <person name="Mascher T."/>
            <person name="Medema M.H."/>
            <person name="Devos D.P."/>
            <person name="Kaster A.-K."/>
            <person name="Ovreas L."/>
            <person name="Rohde M."/>
            <person name="Galperin M.Y."/>
            <person name="Jogler C."/>
        </authorList>
    </citation>
    <scope>NUCLEOTIDE SEQUENCE [LARGE SCALE GENOMIC DNA]</scope>
    <source>
        <strain evidence="2 3">Pan161</strain>
    </source>
</reference>
<dbReference type="OrthoDB" id="271135at2"/>
<dbReference type="EMBL" id="CP036343">
    <property type="protein sequence ID" value="QDT89463.1"/>
    <property type="molecule type" value="Genomic_DNA"/>
</dbReference>
<evidence type="ECO:0000313" key="3">
    <source>
        <dbReference type="Proteomes" id="UP000316855"/>
    </source>
</evidence>
<feature type="compositionally biased region" description="Basic and acidic residues" evidence="1">
    <location>
        <begin position="112"/>
        <end position="138"/>
    </location>
</feature>
<sequence length="144" mass="16595">MREYYFREQRTQYQKCPGCQADIELDVDQCQFCDCNMAYEEQDSERESPNLSSPVASEPTSSCMIMLALNILVSLAGVFVTSTDRFPERPTYDHGFRLTEQEQDFTASLFQEHQRSAAHDNRIHSDAGSEMKSADQSRDNQQFE</sequence>
<name>A0A517V8Y3_9PLAN</name>
<dbReference type="KEGG" id="gax:Pan161_10930"/>
<accession>A0A517V8Y3</accession>
<evidence type="ECO:0000313" key="2">
    <source>
        <dbReference type="EMBL" id="QDT89463.1"/>
    </source>
</evidence>
<dbReference type="Proteomes" id="UP000316855">
    <property type="component" value="Chromosome"/>
</dbReference>
<feature type="region of interest" description="Disordered" evidence="1">
    <location>
        <begin position="110"/>
        <end position="144"/>
    </location>
</feature>
<protein>
    <submittedName>
        <fullName evidence="2">Uncharacterized protein</fullName>
    </submittedName>
</protein>
<keyword evidence="3" id="KW-1185">Reference proteome</keyword>
<gene>
    <name evidence="2" type="ORF">Pan161_10930</name>
</gene>
<dbReference type="AlphaFoldDB" id="A0A517V8Y3"/>
<organism evidence="2 3">
    <name type="scientific">Gimesia algae</name>
    <dbReference type="NCBI Taxonomy" id="2527971"/>
    <lineage>
        <taxon>Bacteria</taxon>
        <taxon>Pseudomonadati</taxon>
        <taxon>Planctomycetota</taxon>
        <taxon>Planctomycetia</taxon>
        <taxon>Planctomycetales</taxon>
        <taxon>Planctomycetaceae</taxon>
        <taxon>Gimesia</taxon>
    </lineage>
</organism>
<evidence type="ECO:0000256" key="1">
    <source>
        <dbReference type="SAM" id="MobiDB-lite"/>
    </source>
</evidence>